<gene>
    <name evidence="4" type="ORF">FHS90_000538</name>
</gene>
<dbReference type="Pfam" id="PF13646">
    <property type="entry name" value="HEAT_2"/>
    <property type="match status" value="1"/>
</dbReference>
<evidence type="ECO:0000256" key="1">
    <source>
        <dbReference type="ARBA" id="ARBA00008779"/>
    </source>
</evidence>
<dbReference type="InterPro" id="IPR011989">
    <property type="entry name" value="ARM-like"/>
</dbReference>
<dbReference type="Proteomes" id="UP000563094">
    <property type="component" value="Unassembled WGS sequence"/>
</dbReference>
<dbReference type="InterPro" id="IPR017850">
    <property type="entry name" value="Alkaline_phosphatase_core_sf"/>
</dbReference>
<evidence type="ECO:0000259" key="3">
    <source>
        <dbReference type="Pfam" id="PF00884"/>
    </source>
</evidence>
<organism evidence="4 5">
    <name type="scientific">Rufibacter quisquiliarum</name>
    <dbReference type="NCBI Taxonomy" id="1549639"/>
    <lineage>
        <taxon>Bacteria</taxon>
        <taxon>Pseudomonadati</taxon>
        <taxon>Bacteroidota</taxon>
        <taxon>Cytophagia</taxon>
        <taxon>Cytophagales</taxon>
        <taxon>Hymenobacteraceae</taxon>
        <taxon>Rufibacter</taxon>
    </lineage>
</organism>
<dbReference type="InterPro" id="IPR052701">
    <property type="entry name" value="GAG_Ulvan_Degrading_Sulfatases"/>
</dbReference>
<dbReference type="Gene3D" id="1.25.10.10">
    <property type="entry name" value="Leucine-rich Repeat Variant"/>
    <property type="match status" value="1"/>
</dbReference>
<name>A0A839GPS9_9BACT</name>
<sequence>MSHKTTYTYLRQFGALARKRSVRRAHVLSLVCWFFYSLSAVAEVQEERPNILWIVSEDNSPFLGAYGDAYATTPNLDKLATEGVLYLNAFAAAPVCAPTRFALITGMYASSAGTLHHRSTYQLPEQVKFFPQYLKQAGYYTSNNVKKDYNTKDQPQVWDESSKKATYKNRKPGQPFFSIFNFTTTHESQIQGKNRAQKLGHDPKKAPVPPYHPRTPEMEEDWALYYDRMQAMDAEAGEILRELEASGLAENTIVFYYSDHGGALARGKRFLYESGLRVPLIIRFPKKYAHLAPGKPGAKLDRIVSFVDFAPSILSLANVPLPSHLQGKPFLGKQAAAPREYAYSYKGRMDERLDLGRSVRNKKYRYIRNYLPHRIPGQHVDYQWQASSMVSWENAYKAGQLNEAQSFFWKPKPAEELYDVEADPHNIHNLAGKKEYESVLREMRQANQKWLLETKDAGFIPEAMLAEINQKMPIYDYLRTGSFPLERVLETADMASSREAKHVKELTKRLQDKEPVVRYWSAIGCVVLGKEAASAKAALQKLLQDPLAIVQVAAAEALYGLGETTRVLPVLRQHLQSQNRFVQIAALEVLEKMGKDAQPLAQEVKALSAKDEETSGDVAKVARYLSRQLVQR</sequence>
<evidence type="ECO:0000256" key="2">
    <source>
        <dbReference type="ARBA" id="ARBA00022801"/>
    </source>
</evidence>
<dbReference type="PANTHER" id="PTHR43751:SF1">
    <property type="entry name" value="SULFATASE ATSG-RELATED"/>
    <property type="match status" value="1"/>
</dbReference>
<dbReference type="Pfam" id="PF00884">
    <property type="entry name" value="Sulfatase"/>
    <property type="match status" value="1"/>
</dbReference>
<comment type="similarity">
    <text evidence="1">Belongs to the sulfatase family.</text>
</comment>
<dbReference type="Gene3D" id="3.40.720.10">
    <property type="entry name" value="Alkaline Phosphatase, subunit A"/>
    <property type="match status" value="1"/>
</dbReference>
<feature type="domain" description="Sulfatase N-terminal" evidence="3">
    <location>
        <begin position="49"/>
        <end position="319"/>
    </location>
</feature>
<dbReference type="InterPro" id="IPR016024">
    <property type="entry name" value="ARM-type_fold"/>
</dbReference>
<dbReference type="SUPFAM" id="SSF53649">
    <property type="entry name" value="Alkaline phosphatase-like"/>
    <property type="match status" value="1"/>
</dbReference>
<evidence type="ECO:0000313" key="5">
    <source>
        <dbReference type="Proteomes" id="UP000563094"/>
    </source>
</evidence>
<dbReference type="CDD" id="cd16027">
    <property type="entry name" value="SGSH"/>
    <property type="match status" value="1"/>
</dbReference>
<keyword evidence="5" id="KW-1185">Reference proteome</keyword>
<dbReference type="AlphaFoldDB" id="A0A839GPS9"/>
<dbReference type="RefSeq" id="WP_182511529.1">
    <property type="nucleotide sequence ID" value="NZ_JACJIQ010000001.1"/>
</dbReference>
<accession>A0A839GPS9</accession>
<keyword evidence="2" id="KW-0378">Hydrolase</keyword>
<comment type="caution">
    <text evidence="4">The sequence shown here is derived from an EMBL/GenBank/DDBJ whole genome shotgun (WGS) entry which is preliminary data.</text>
</comment>
<protein>
    <submittedName>
        <fullName evidence="4">Arylsulfatase A-like enzyme</fullName>
    </submittedName>
</protein>
<dbReference type="GO" id="GO:0016787">
    <property type="term" value="F:hydrolase activity"/>
    <property type="evidence" value="ECO:0007669"/>
    <property type="project" value="UniProtKB-KW"/>
</dbReference>
<evidence type="ECO:0000313" key="4">
    <source>
        <dbReference type="EMBL" id="MBA9075841.1"/>
    </source>
</evidence>
<dbReference type="InterPro" id="IPR024607">
    <property type="entry name" value="Sulfatase_CS"/>
</dbReference>
<reference evidence="4 5" key="1">
    <citation type="submission" date="2020-08" db="EMBL/GenBank/DDBJ databases">
        <title>Genomic Encyclopedia of Type Strains, Phase IV (KMG-IV): sequencing the most valuable type-strain genomes for metagenomic binning, comparative biology and taxonomic classification.</title>
        <authorList>
            <person name="Goeker M."/>
        </authorList>
    </citation>
    <scope>NUCLEOTIDE SEQUENCE [LARGE SCALE GENOMIC DNA]</scope>
    <source>
        <strain evidence="4 5">DSM 29854</strain>
    </source>
</reference>
<dbReference type="EMBL" id="JACJIQ010000001">
    <property type="protein sequence ID" value="MBA9075841.1"/>
    <property type="molecule type" value="Genomic_DNA"/>
</dbReference>
<dbReference type="SUPFAM" id="SSF48371">
    <property type="entry name" value="ARM repeat"/>
    <property type="match status" value="1"/>
</dbReference>
<dbReference type="PANTHER" id="PTHR43751">
    <property type="entry name" value="SULFATASE"/>
    <property type="match status" value="1"/>
</dbReference>
<proteinExistence type="inferred from homology"/>
<dbReference type="InterPro" id="IPR000917">
    <property type="entry name" value="Sulfatase_N"/>
</dbReference>
<dbReference type="PROSITE" id="PS00523">
    <property type="entry name" value="SULFATASE_1"/>
    <property type="match status" value="1"/>
</dbReference>